<name>A0ABP5DSR5_9ACTN</name>
<accession>A0ABP5DSR5</accession>
<proteinExistence type="predicted"/>
<dbReference type="Proteomes" id="UP001499854">
    <property type="component" value="Unassembled WGS sequence"/>
</dbReference>
<gene>
    <name evidence="1" type="ORF">GCM10009838_55070</name>
</gene>
<evidence type="ECO:0000313" key="2">
    <source>
        <dbReference type="Proteomes" id="UP001499854"/>
    </source>
</evidence>
<organism evidence="1 2">
    <name type="scientific">Catenulispora subtropica</name>
    <dbReference type="NCBI Taxonomy" id="450798"/>
    <lineage>
        <taxon>Bacteria</taxon>
        <taxon>Bacillati</taxon>
        <taxon>Actinomycetota</taxon>
        <taxon>Actinomycetes</taxon>
        <taxon>Catenulisporales</taxon>
        <taxon>Catenulisporaceae</taxon>
        <taxon>Catenulispora</taxon>
    </lineage>
</organism>
<protein>
    <submittedName>
        <fullName evidence="1">Uncharacterized protein</fullName>
    </submittedName>
</protein>
<reference evidence="2" key="1">
    <citation type="journal article" date="2019" name="Int. J. Syst. Evol. Microbiol.">
        <title>The Global Catalogue of Microorganisms (GCM) 10K type strain sequencing project: providing services to taxonomists for standard genome sequencing and annotation.</title>
        <authorList>
            <consortium name="The Broad Institute Genomics Platform"/>
            <consortium name="The Broad Institute Genome Sequencing Center for Infectious Disease"/>
            <person name="Wu L."/>
            <person name="Ma J."/>
        </authorList>
    </citation>
    <scope>NUCLEOTIDE SEQUENCE [LARGE SCALE GENOMIC DNA]</scope>
    <source>
        <strain evidence="2">JCM 16013</strain>
    </source>
</reference>
<evidence type="ECO:0000313" key="1">
    <source>
        <dbReference type="EMBL" id="GAA1985686.1"/>
    </source>
</evidence>
<keyword evidence="2" id="KW-1185">Reference proteome</keyword>
<sequence>MVASEVIAGAGMVAAWRLRRLDSRDRGLTPPPTAMPEPAASPGRVDALTAVLELEPADAVLPATDQAPPIPAHVLDGLRADPLLGLADVRLVQHLQPTGAGLPERSQTGASYQGLNRDVAQHAAADPVPAARLTWLAMRLELPGSPRRAWADRAAGPMLARGGGLEGARRTLDKAARQASAQLAVAGYRTTTLTEADYQPGFRCGLADSRAATEPAGLVTTPGGVLVGVDPAHRPVALGLFRRRGLSAAIIGGRYLAEILALRGAAVGARVIVETARPDEWDPVLLRSGLDTTRLVVQPAARPTAPAAWPKPTAATPLLVLRDCGARPPYAAVPRGAWTAVVTVLPYLDPRSAGYLKDADLVGLQRMSREEAAMVRHILGLPDKETAALPDLPAPMAMWRSRDRTTRFCELTATHWEQMLLGEPVR</sequence>
<dbReference type="EMBL" id="BAAAQM010000036">
    <property type="protein sequence ID" value="GAA1985686.1"/>
    <property type="molecule type" value="Genomic_DNA"/>
</dbReference>
<comment type="caution">
    <text evidence="1">The sequence shown here is derived from an EMBL/GenBank/DDBJ whole genome shotgun (WGS) entry which is preliminary data.</text>
</comment>